<keyword evidence="1" id="KW-0812">Transmembrane</keyword>
<keyword evidence="2" id="KW-1185">Reference proteome</keyword>
<dbReference type="AlphaFoldDB" id="A0A914I0B8"/>
<evidence type="ECO:0000313" key="2">
    <source>
        <dbReference type="Proteomes" id="UP000887572"/>
    </source>
</evidence>
<feature type="transmembrane region" description="Helical" evidence="1">
    <location>
        <begin position="70"/>
        <end position="94"/>
    </location>
</feature>
<evidence type="ECO:0000313" key="3">
    <source>
        <dbReference type="WBParaSite" id="Gr19_v10_g6137.t1"/>
    </source>
</evidence>
<name>A0A914I0B8_GLORO</name>
<organism evidence="2 3">
    <name type="scientific">Globodera rostochiensis</name>
    <name type="common">Golden nematode worm</name>
    <name type="synonym">Heterodera rostochiensis</name>
    <dbReference type="NCBI Taxonomy" id="31243"/>
    <lineage>
        <taxon>Eukaryota</taxon>
        <taxon>Metazoa</taxon>
        <taxon>Ecdysozoa</taxon>
        <taxon>Nematoda</taxon>
        <taxon>Chromadorea</taxon>
        <taxon>Rhabditida</taxon>
        <taxon>Tylenchina</taxon>
        <taxon>Tylenchomorpha</taxon>
        <taxon>Tylenchoidea</taxon>
        <taxon>Heteroderidae</taxon>
        <taxon>Heteroderinae</taxon>
        <taxon>Globodera</taxon>
    </lineage>
</organism>
<accession>A0A914I0B8</accession>
<keyword evidence="1" id="KW-0472">Membrane</keyword>
<keyword evidence="1" id="KW-1133">Transmembrane helix</keyword>
<evidence type="ECO:0000256" key="1">
    <source>
        <dbReference type="SAM" id="Phobius"/>
    </source>
</evidence>
<dbReference type="Proteomes" id="UP000887572">
    <property type="component" value="Unplaced"/>
</dbReference>
<feature type="transmembrane region" description="Helical" evidence="1">
    <location>
        <begin position="106"/>
        <end position="126"/>
    </location>
</feature>
<protein>
    <submittedName>
        <fullName evidence="3">Transmembrane protein</fullName>
    </submittedName>
</protein>
<sequence>MIAIRRRISDGRNAKLMQRRNALRMDESLLKFLANPSSLSRLNRDWPCLEVCFIPVHCMSKRTSSFCRPLYFSALGRSALGYFLCYSALGLFLHYSALRLFGTGTFGTRIFFVLFGTRTVFALFGTRTIRHSDRKRRCPLWRARRSLTRTPLAAHLQRVRSAVQLAWERREREKSEEEARE</sequence>
<reference evidence="3" key="1">
    <citation type="submission" date="2022-11" db="UniProtKB">
        <authorList>
            <consortium name="WormBaseParasite"/>
        </authorList>
    </citation>
    <scope>IDENTIFICATION</scope>
</reference>
<proteinExistence type="predicted"/>
<dbReference type="WBParaSite" id="Gr19_v10_g6137.t1">
    <property type="protein sequence ID" value="Gr19_v10_g6137.t1"/>
    <property type="gene ID" value="Gr19_v10_g6137"/>
</dbReference>